<keyword evidence="2" id="KW-0378">Hydrolase</keyword>
<evidence type="ECO:0000313" key="6">
    <source>
        <dbReference type="Proteomes" id="UP000219452"/>
    </source>
</evidence>
<proteinExistence type="inferred from homology"/>
<dbReference type="InterPro" id="IPR024607">
    <property type="entry name" value="Sulfatase_CS"/>
</dbReference>
<name>A0A286G9Y2_9BACT</name>
<dbReference type="PROSITE" id="PS00149">
    <property type="entry name" value="SULFATASE_2"/>
    <property type="match status" value="1"/>
</dbReference>
<dbReference type="Gene3D" id="3.40.720.10">
    <property type="entry name" value="Alkaline Phosphatase, subunit A"/>
    <property type="match status" value="1"/>
</dbReference>
<dbReference type="RefSeq" id="WP_097127615.1">
    <property type="nucleotide sequence ID" value="NZ_OCNH01000003.1"/>
</dbReference>
<dbReference type="Pfam" id="PF00884">
    <property type="entry name" value="Sulfatase"/>
    <property type="match status" value="1"/>
</dbReference>
<comment type="similarity">
    <text evidence="1">Belongs to the sulfatase family.</text>
</comment>
<dbReference type="InterPro" id="IPR017850">
    <property type="entry name" value="Alkaline_phosphatase_core_sf"/>
</dbReference>
<keyword evidence="6" id="KW-1185">Reference proteome</keyword>
<reference evidence="6" key="1">
    <citation type="submission" date="2017-09" db="EMBL/GenBank/DDBJ databases">
        <authorList>
            <person name="Varghese N."/>
            <person name="Submissions S."/>
        </authorList>
    </citation>
    <scope>NUCLEOTIDE SEQUENCE [LARGE SCALE GENOMIC DNA]</scope>
    <source>
        <strain evidence="6">DSM 29961</strain>
    </source>
</reference>
<gene>
    <name evidence="5" type="ORF">SAMN06269250_3922</name>
</gene>
<dbReference type="PANTHER" id="PTHR43751:SF6">
    <property type="entry name" value="N-ACETYLGALACTOSAMINE-6-O-SULFATASE"/>
    <property type="match status" value="1"/>
</dbReference>
<dbReference type="AlphaFoldDB" id="A0A286G9Y2"/>
<dbReference type="CDD" id="cd16143">
    <property type="entry name" value="ARS_like"/>
    <property type="match status" value="1"/>
</dbReference>
<feature type="chain" id="PRO_5012741589" evidence="3">
    <location>
        <begin position="19"/>
        <end position="506"/>
    </location>
</feature>
<evidence type="ECO:0000313" key="5">
    <source>
        <dbReference type="EMBL" id="SOD92325.1"/>
    </source>
</evidence>
<dbReference type="PANTHER" id="PTHR43751">
    <property type="entry name" value="SULFATASE"/>
    <property type="match status" value="1"/>
</dbReference>
<dbReference type="EMBL" id="OCNH01000003">
    <property type="protein sequence ID" value="SOD92325.1"/>
    <property type="molecule type" value="Genomic_DNA"/>
</dbReference>
<keyword evidence="3" id="KW-0732">Signal</keyword>
<protein>
    <submittedName>
        <fullName evidence="5">Arylsulfatase A</fullName>
    </submittedName>
</protein>
<dbReference type="Gene3D" id="3.30.1120.10">
    <property type="match status" value="1"/>
</dbReference>
<dbReference type="Proteomes" id="UP000219452">
    <property type="component" value="Unassembled WGS sequence"/>
</dbReference>
<evidence type="ECO:0000256" key="3">
    <source>
        <dbReference type="SAM" id="SignalP"/>
    </source>
</evidence>
<organism evidence="5 6">
    <name type="scientific">Spirosoma fluviale</name>
    <dbReference type="NCBI Taxonomy" id="1597977"/>
    <lineage>
        <taxon>Bacteria</taxon>
        <taxon>Pseudomonadati</taxon>
        <taxon>Bacteroidota</taxon>
        <taxon>Cytophagia</taxon>
        <taxon>Cytophagales</taxon>
        <taxon>Cytophagaceae</taxon>
        <taxon>Spirosoma</taxon>
    </lineage>
</organism>
<dbReference type="InterPro" id="IPR052701">
    <property type="entry name" value="GAG_Ulvan_Degrading_Sulfatases"/>
</dbReference>
<accession>A0A286G9Y2</accession>
<dbReference type="InterPro" id="IPR000917">
    <property type="entry name" value="Sulfatase_N"/>
</dbReference>
<evidence type="ECO:0000256" key="1">
    <source>
        <dbReference type="ARBA" id="ARBA00008779"/>
    </source>
</evidence>
<dbReference type="OrthoDB" id="9764377at2"/>
<feature type="signal peptide" evidence="3">
    <location>
        <begin position="1"/>
        <end position="18"/>
    </location>
</feature>
<dbReference type="PROSITE" id="PS00523">
    <property type="entry name" value="SULFATASE_1"/>
    <property type="match status" value="1"/>
</dbReference>
<feature type="domain" description="Sulfatase N-terminal" evidence="4">
    <location>
        <begin position="26"/>
        <end position="396"/>
    </location>
</feature>
<evidence type="ECO:0000259" key="4">
    <source>
        <dbReference type="Pfam" id="PF00884"/>
    </source>
</evidence>
<dbReference type="SUPFAM" id="SSF53649">
    <property type="entry name" value="Alkaline phosphatase-like"/>
    <property type="match status" value="1"/>
</dbReference>
<dbReference type="GO" id="GO:0016787">
    <property type="term" value="F:hydrolase activity"/>
    <property type="evidence" value="ECO:0007669"/>
    <property type="project" value="UniProtKB-KW"/>
</dbReference>
<sequence>MKPAIYFFLISLSLFGQSAVVAQQKPNIVLIYADDLGYGDISCQGATKVRTPNIDRVAKEGLRFTNAHASSSTCTPSRYTLLTGAYAWRKTGTGIAPGDAALLIPTDRITLPGILQKAGYKTGVVGKWHLGLGPKGGPDWNGDIKPGPLEIGFSYSFLLPATGDRVPCVYVENHRIVNLNPADPIQVSYKEPIGTDPTGKEHPELLKMLFSHGHDQTIINGVSRIGYMSGGKAARWVDEEMADVLTGKVNQFIESSKGNPFFVYFSTHDIHVPRMPHSRFAGKSGMGPRGDAILQLDWCVGEVMKTLDRLGLKDNTMVIISSDNGPVVDDGYKDQAVEKLNGHKPAGPLRGGKYSAFDAGTRVPFIVRWPVNVKPGTSDALFSQVDLAASFAALVGQSLAKGEAPDSFNSLTTLLGTTKKSREYVIEHAINGTLSLIRGNWKYIEPSGGPVLNRDTNIETGYASQPQLYNLQTDLSETKNLAESNPQLTTELAALLKTIRERENTK</sequence>
<evidence type="ECO:0000256" key="2">
    <source>
        <dbReference type="ARBA" id="ARBA00022801"/>
    </source>
</evidence>